<keyword evidence="8" id="KW-1185">Reference proteome</keyword>
<evidence type="ECO:0000256" key="3">
    <source>
        <dbReference type="PROSITE-ProRule" id="PRU10141"/>
    </source>
</evidence>
<reference evidence="7 8" key="1">
    <citation type="submission" date="2023-11" db="EMBL/GenBank/DDBJ databases">
        <title>Halocaridina rubra genome assembly.</title>
        <authorList>
            <person name="Smith C."/>
        </authorList>
    </citation>
    <scope>NUCLEOTIDE SEQUENCE [LARGE SCALE GENOMIC DNA]</scope>
    <source>
        <strain evidence="7">EP-1</strain>
        <tissue evidence="7">Whole</tissue>
    </source>
</reference>
<dbReference type="PROSITE" id="PS50011">
    <property type="entry name" value="PROTEIN_KINASE_DOM"/>
    <property type="match status" value="1"/>
</dbReference>
<organism evidence="7 8">
    <name type="scientific">Halocaridina rubra</name>
    <name type="common">Hawaiian red shrimp</name>
    <dbReference type="NCBI Taxonomy" id="373956"/>
    <lineage>
        <taxon>Eukaryota</taxon>
        <taxon>Metazoa</taxon>
        <taxon>Ecdysozoa</taxon>
        <taxon>Arthropoda</taxon>
        <taxon>Crustacea</taxon>
        <taxon>Multicrustacea</taxon>
        <taxon>Malacostraca</taxon>
        <taxon>Eumalacostraca</taxon>
        <taxon>Eucarida</taxon>
        <taxon>Decapoda</taxon>
        <taxon>Pleocyemata</taxon>
        <taxon>Caridea</taxon>
        <taxon>Atyoidea</taxon>
        <taxon>Atyidae</taxon>
        <taxon>Halocaridina</taxon>
    </lineage>
</organism>
<keyword evidence="4" id="KW-0723">Serine/threonine-protein kinase</keyword>
<feature type="region of interest" description="Disordered" evidence="5">
    <location>
        <begin position="23"/>
        <end position="48"/>
    </location>
</feature>
<dbReference type="SMART" id="SM00220">
    <property type="entry name" value="S_TKc"/>
    <property type="match status" value="1"/>
</dbReference>
<sequence length="303" mass="34579">MCAKKVFRDRLGIPLDLKIRRRRLSSSSSEPQQSLKKQELDEGPSCNASYDENNIPFLEAKELEDMMQGKVIGKGAYAHVHRITYKGKEAVLKVTYRTEDEAREAFVREVRALVFLDGTGGAPRILARTDWSSAKLALVEEFCPGKTFRSWLRDPTITDVLIYKMLLQIARQLEAIHMKNLIHNDIKGSNVIVDIPDNIEHFPRVHIIDFGLVREDGEYFRIFVNPDDNYYAPEVCKGSLCAPSSDVYCFGTLFRKALEKYVKDGVPEEICAIAEVCNEDDLYHRPPLEKVIEVLESHIANMQ</sequence>
<keyword evidence="4" id="KW-0418">Kinase</keyword>
<proteinExistence type="inferred from homology"/>
<protein>
    <recommendedName>
        <fullName evidence="6">Protein kinase domain-containing protein</fullName>
    </recommendedName>
</protein>
<dbReference type="Pfam" id="PF00069">
    <property type="entry name" value="Pkinase"/>
    <property type="match status" value="1"/>
</dbReference>
<dbReference type="InterPro" id="IPR008271">
    <property type="entry name" value="Ser/Thr_kinase_AS"/>
</dbReference>
<keyword evidence="4" id="KW-0808">Transferase</keyword>
<dbReference type="Proteomes" id="UP001381693">
    <property type="component" value="Unassembled WGS sequence"/>
</dbReference>
<accession>A0AAN8XT72</accession>
<dbReference type="GO" id="GO:0004674">
    <property type="term" value="F:protein serine/threonine kinase activity"/>
    <property type="evidence" value="ECO:0007669"/>
    <property type="project" value="UniProtKB-KW"/>
</dbReference>
<dbReference type="InterPro" id="IPR051681">
    <property type="entry name" value="Ser/Thr_Kinases-Pseudokinases"/>
</dbReference>
<dbReference type="InterPro" id="IPR017441">
    <property type="entry name" value="Protein_kinase_ATP_BS"/>
</dbReference>
<dbReference type="GO" id="GO:0005524">
    <property type="term" value="F:ATP binding"/>
    <property type="evidence" value="ECO:0007669"/>
    <property type="project" value="UniProtKB-UniRule"/>
</dbReference>
<comment type="similarity">
    <text evidence="4">Belongs to the protein kinase superfamily.</text>
</comment>
<dbReference type="EMBL" id="JAXCGZ010002539">
    <property type="protein sequence ID" value="KAK7083795.1"/>
    <property type="molecule type" value="Genomic_DNA"/>
</dbReference>
<dbReference type="SUPFAM" id="SSF56112">
    <property type="entry name" value="Protein kinase-like (PK-like)"/>
    <property type="match status" value="1"/>
</dbReference>
<evidence type="ECO:0000256" key="2">
    <source>
        <dbReference type="ARBA" id="ARBA00022840"/>
    </source>
</evidence>
<dbReference type="PANTHER" id="PTHR44329">
    <property type="entry name" value="SERINE/THREONINE-PROTEIN KINASE TNNI3K-RELATED"/>
    <property type="match status" value="1"/>
</dbReference>
<keyword evidence="1 3" id="KW-0547">Nucleotide-binding</keyword>
<feature type="binding site" evidence="3">
    <location>
        <position position="93"/>
    </location>
    <ligand>
        <name>ATP</name>
        <dbReference type="ChEBI" id="CHEBI:30616"/>
    </ligand>
</feature>
<feature type="domain" description="Protein kinase" evidence="6">
    <location>
        <begin position="66"/>
        <end position="303"/>
    </location>
</feature>
<evidence type="ECO:0000313" key="7">
    <source>
        <dbReference type="EMBL" id="KAK7083795.1"/>
    </source>
</evidence>
<gene>
    <name evidence="7" type="ORF">SK128_017132</name>
</gene>
<comment type="caution">
    <text evidence="7">The sequence shown here is derived from an EMBL/GenBank/DDBJ whole genome shotgun (WGS) entry which is preliminary data.</text>
</comment>
<dbReference type="AlphaFoldDB" id="A0AAN8XT72"/>
<dbReference type="PROSITE" id="PS00107">
    <property type="entry name" value="PROTEIN_KINASE_ATP"/>
    <property type="match status" value="1"/>
</dbReference>
<dbReference type="InterPro" id="IPR011009">
    <property type="entry name" value="Kinase-like_dom_sf"/>
</dbReference>
<dbReference type="PROSITE" id="PS00108">
    <property type="entry name" value="PROTEIN_KINASE_ST"/>
    <property type="match status" value="1"/>
</dbReference>
<evidence type="ECO:0000313" key="8">
    <source>
        <dbReference type="Proteomes" id="UP001381693"/>
    </source>
</evidence>
<name>A0AAN8XT72_HALRR</name>
<keyword evidence="2 3" id="KW-0067">ATP-binding</keyword>
<evidence type="ECO:0000256" key="5">
    <source>
        <dbReference type="SAM" id="MobiDB-lite"/>
    </source>
</evidence>
<dbReference type="Gene3D" id="1.10.510.10">
    <property type="entry name" value="Transferase(Phosphotransferase) domain 1"/>
    <property type="match status" value="1"/>
</dbReference>
<evidence type="ECO:0000259" key="6">
    <source>
        <dbReference type="PROSITE" id="PS50011"/>
    </source>
</evidence>
<feature type="non-terminal residue" evidence="7">
    <location>
        <position position="303"/>
    </location>
</feature>
<dbReference type="Gene3D" id="3.30.200.20">
    <property type="entry name" value="Phosphorylase Kinase, domain 1"/>
    <property type="match status" value="1"/>
</dbReference>
<evidence type="ECO:0000256" key="1">
    <source>
        <dbReference type="ARBA" id="ARBA00022741"/>
    </source>
</evidence>
<dbReference type="CDD" id="cd00180">
    <property type="entry name" value="PKc"/>
    <property type="match status" value="1"/>
</dbReference>
<evidence type="ECO:0000256" key="4">
    <source>
        <dbReference type="RuleBase" id="RU000304"/>
    </source>
</evidence>
<dbReference type="InterPro" id="IPR000719">
    <property type="entry name" value="Prot_kinase_dom"/>
</dbReference>